<evidence type="ECO:0000313" key="2">
    <source>
        <dbReference type="EMBL" id="KAK0616457.1"/>
    </source>
</evidence>
<reference evidence="2" key="1">
    <citation type="submission" date="2023-06" db="EMBL/GenBank/DDBJ databases">
        <title>Genome-scale phylogeny and comparative genomics of the fungal order Sordariales.</title>
        <authorList>
            <consortium name="Lawrence Berkeley National Laboratory"/>
            <person name="Hensen N."/>
            <person name="Bonometti L."/>
            <person name="Westerberg I."/>
            <person name="Brannstrom I.O."/>
            <person name="Guillou S."/>
            <person name="Cros-Aarteil S."/>
            <person name="Calhoun S."/>
            <person name="Haridas S."/>
            <person name="Kuo A."/>
            <person name="Mondo S."/>
            <person name="Pangilinan J."/>
            <person name="Riley R."/>
            <person name="Labutti K."/>
            <person name="Andreopoulos B."/>
            <person name="Lipzen A."/>
            <person name="Chen C."/>
            <person name="Yanf M."/>
            <person name="Daum C."/>
            <person name="Ng V."/>
            <person name="Clum A."/>
            <person name="Steindorff A."/>
            <person name="Ohm R."/>
            <person name="Martin F."/>
            <person name="Silar P."/>
            <person name="Natvig D."/>
            <person name="Lalanne C."/>
            <person name="Gautier V."/>
            <person name="Ament-Velasquez S.L."/>
            <person name="Kruys A."/>
            <person name="Hutchinson M.I."/>
            <person name="Powell A.J."/>
            <person name="Barry K."/>
            <person name="Miller A.N."/>
            <person name="Grigoriev I.V."/>
            <person name="Debuchy R."/>
            <person name="Gladieux P."/>
            <person name="Thoren M.H."/>
            <person name="Johannesson H."/>
        </authorList>
    </citation>
    <scope>NUCLEOTIDE SEQUENCE</scope>
    <source>
        <strain evidence="2">CBS 606.72</strain>
    </source>
</reference>
<keyword evidence="3" id="KW-1185">Reference proteome</keyword>
<dbReference type="AlphaFoldDB" id="A0AA39WJC6"/>
<dbReference type="GO" id="GO:0032259">
    <property type="term" value="P:methylation"/>
    <property type="evidence" value="ECO:0007669"/>
    <property type="project" value="UniProtKB-KW"/>
</dbReference>
<evidence type="ECO:0000313" key="3">
    <source>
        <dbReference type="Proteomes" id="UP001175000"/>
    </source>
</evidence>
<dbReference type="Pfam" id="PF08241">
    <property type="entry name" value="Methyltransf_11"/>
    <property type="match status" value="1"/>
</dbReference>
<proteinExistence type="predicted"/>
<comment type="caution">
    <text evidence="2">The sequence shown here is derived from an EMBL/GenBank/DDBJ whole genome shotgun (WGS) entry which is preliminary data.</text>
</comment>
<dbReference type="CDD" id="cd02440">
    <property type="entry name" value="AdoMet_MTases"/>
    <property type="match status" value="1"/>
</dbReference>
<sequence>MSTPLSTTALSAWDSIAPYWDEGIGQDGNKYWRVLQEPCLGRFLSEHLAKPGCRALDLATGNGLCARWLAGRGAKVMATDGSEKMAEFARGRCEGWEGIEVGVLDVVVGWEGWIGEHEKEKFDIILMNMAIMDVSDIEPLAKALPKLLKKGGVFVATILHPVFFTSNAAKNITVDFDRATGELRVVRSKIITEYLDVKPAMGDALAGQPKKQIVFHRPIGELYTTFFKEGLVLDAMEELAFTKEDYNEKRVESSANYTQLPALLAFRMRLP</sequence>
<dbReference type="GO" id="GO:0008757">
    <property type="term" value="F:S-adenosylmethionine-dependent methyltransferase activity"/>
    <property type="evidence" value="ECO:0007669"/>
    <property type="project" value="InterPro"/>
</dbReference>
<name>A0AA39WJC6_9PEZI</name>
<dbReference type="EMBL" id="JAULSU010000005">
    <property type="protein sequence ID" value="KAK0616457.1"/>
    <property type="molecule type" value="Genomic_DNA"/>
</dbReference>
<feature type="domain" description="Methyltransferase type 11" evidence="1">
    <location>
        <begin position="56"/>
        <end position="155"/>
    </location>
</feature>
<gene>
    <name evidence="2" type="ORF">B0T14DRAFT_436023</name>
</gene>
<dbReference type="InterPro" id="IPR013216">
    <property type="entry name" value="Methyltransf_11"/>
</dbReference>
<protein>
    <submittedName>
        <fullName evidence="2">S-adenosyl-L-methionine-dependent methyltransferase</fullName>
    </submittedName>
</protein>
<evidence type="ECO:0000259" key="1">
    <source>
        <dbReference type="Pfam" id="PF08241"/>
    </source>
</evidence>
<dbReference type="PANTHER" id="PTHR43861">
    <property type="entry name" value="TRANS-ACONITATE 2-METHYLTRANSFERASE-RELATED"/>
    <property type="match status" value="1"/>
</dbReference>
<dbReference type="Proteomes" id="UP001175000">
    <property type="component" value="Unassembled WGS sequence"/>
</dbReference>
<organism evidence="2 3">
    <name type="scientific">Immersiella caudata</name>
    <dbReference type="NCBI Taxonomy" id="314043"/>
    <lineage>
        <taxon>Eukaryota</taxon>
        <taxon>Fungi</taxon>
        <taxon>Dikarya</taxon>
        <taxon>Ascomycota</taxon>
        <taxon>Pezizomycotina</taxon>
        <taxon>Sordariomycetes</taxon>
        <taxon>Sordariomycetidae</taxon>
        <taxon>Sordariales</taxon>
        <taxon>Lasiosphaeriaceae</taxon>
        <taxon>Immersiella</taxon>
    </lineage>
</organism>
<dbReference type="InterPro" id="IPR029063">
    <property type="entry name" value="SAM-dependent_MTases_sf"/>
</dbReference>
<dbReference type="Gene3D" id="3.40.50.150">
    <property type="entry name" value="Vaccinia Virus protein VP39"/>
    <property type="match status" value="1"/>
</dbReference>
<keyword evidence="2" id="KW-0489">Methyltransferase</keyword>
<keyword evidence="2" id="KW-0808">Transferase</keyword>
<accession>A0AA39WJC6</accession>
<dbReference type="SUPFAM" id="SSF53335">
    <property type="entry name" value="S-adenosyl-L-methionine-dependent methyltransferases"/>
    <property type="match status" value="1"/>
</dbReference>